<protein>
    <submittedName>
        <fullName evidence="2">Uncharacterized protein</fullName>
    </submittedName>
</protein>
<dbReference type="RefSeq" id="WP_181759371.1">
    <property type="nucleotide sequence ID" value="NZ_BMCR01000002.1"/>
</dbReference>
<keyword evidence="1" id="KW-0812">Transmembrane</keyword>
<accession>A0A838XW48</accession>
<evidence type="ECO:0000256" key="1">
    <source>
        <dbReference type="SAM" id="Phobius"/>
    </source>
</evidence>
<comment type="caution">
    <text evidence="2">The sequence shown here is derived from an EMBL/GenBank/DDBJ whole genome shotgun (WGS) entry which is preliminary data.</text>
</comment>
<keyword evidence="1" id="KW-0472">Membrane</keyword>
<reference evidence="2 3" key="1">
    <citation type="submission" date="2020-07" db="EMBL/GenBank/DDBJ databases">
        <authorList>
            <person name="Li M."/>
        </authorList>
    </citation>
    <scope>NUCLEOTIDE SEQUENCE [LARGE SCALE GENOMIC DNA]</scope>
    <source>
        <strain evidence="2 3">DSM 23284</strain>
    </source>
</reference>
<keyword evidence="1" id="KW-1133">Transmembrane helix</keyword>
<dbReference type="AlphaFoldDB" id="A0A838XW48"/>
<proteinExistence type="predicted"/>
<dbReference type="EMBL" id="JACEON010000004">
    <property type="protein sequence ID" value="MBA4611173.1"/>
    <property type="molecule type" value="Genomic_DNA"/>
</dbReference>
<name>A0A838XW48_9HYPH</name>
<dbReference type="Proteomes" id="UP000559404">
    <property type="component" value="Unassembled WGS sequence"/>
</dbReference>
<keyword evidence="3" id="KW-1185">Reference proteome</keyword>
<evidence type="ECO:0000313" key="2">
    <source>
        <dbReference type="EMBL" id="MBA4611173.1"/>
    </source>
</evidence>
<organism evidence="2 3">
    <name type="scientific">Stappia taiwanensis</name>
    <dbReference type="NCBI Taxonomy" id="992267"/>
    <lineage>
        <taxon>Bacteria</taxon>
        <taxon>Pseudomonadati</taxon>
        <taxon>Pseudomonadota</taxon>
        <taxon>Alphaproteobacteria</taxon>
        <taxon>Hyphomicrobiales</taxon>
        <taxon>Stappiaceae</taxon>
        <taxon>Stappia</taxon>
    </lineage>
</organism>
<sequence length="70" mass="7125">MKLIQQLAGVAGREMPSDRDAAALLGLAVAIGLLFAGALTLFGGPLAASLKSIETDAPSQQIVHTPSPEK</sequence>
<evidence type="ECO:0000313" key="3">
    <source>
        <dbReference type="Proteomes" id="UP000559404"/>
    </source>
</evidence>
<feature type="transmembrane region" description="Helical" evidence="1">
    <location>
        <begin position="21"/>
        <end position="42"/>
    </location>
</feature>
<reference evidence="2 3" key="2">
    <citation type="submission" date="2020-08" db="EMBL/GenBank/DDBJ databases">
        <title>Stappia taiwanensis sp. nov., isolated from a coastal thermal spring.</title>
        <authorList>
            <person name="Kampfer P."/>
        </authorList>
    </citation>
    <scope>NUCLEOTIDE SEQUENCE [LARGE SCALE GENOMIC DNA]</scope>
    <source>
        <strain evidence="2 3">DSM 23284</strain>
    </source>
</reference>
<gene>
    <name evidence="2" type="ORF">H1W37_05905</name>
</gene>